<dbReference type="InterPro" id="IPR036890">
    <property type="entry name" value="HATPase_C_sf"/>
</dbReference>
<dbReference type="PANTHER" id="PTHR45339">
    <property type="entry name" value="HYBRID SIGNAL TRANSDUCTION HISTIDINE KINASE J"/>
    <property type="match status" value="1"/>
</dbReference>
<dbReference type="PANTHER" id="PTHR45339:SF1">
    <property type="entry name" value="HYBRID SIGNAL TRANSDUCTION HISTIDINE KINASE J"/>
    <property type="match status" value="1"/>
</dbReference>
<comment type="subcellular location">
    <subcellularLocation>
        <location evidence="3">Endoplasmic reticulum membrane</location>
        <topology evidence="3">Multi-pass membrane protein</topology>
    </subcellularLocation>
</comment>
<dbReference type="Pfam" id="PF25487">
    <property type="entry name" value="ETR1_N"/>
    <property type="match status" value="1"/>
</dbReference>
<comment type="similarity">
    <text evidence="5">Belongs to the ethylene receptor family.</text>
</comment>
<dbReference type="PRINTS" id="PR00344">
    <property type="entry name" value="BCTRLSENSOR"/>
</dbReference>
<protein>
    <recommendedName>
        <fullName evidence="6">histidine kinase</fullName>
        <ecNumber evidence="6">2.7.13.3</ecNumber>
    </recommendedName>
</protein>
<dbReference type="Gene3D" id="1.10.287.130">
    <property type="match status" value="1"/>
</dbReference>
<feature type="domain" description="Histidine kinase" evidence="21">
    <location>
        <begin position="572"/>
        <end position="807"/>
    </location>
</feature>
<keyword evidence="7 18" id="KW-0597">Phosphoprotein</keyword>
<evidence type="ECO:0000313" key="24">
    <source>
        <dbReference type="Proteomes" id="UP001476950"/>
    </source>
</evidence>
<dbReference type="SUPFAM" id="SSF55781">
    <property type="entry name" value="GAF domain-like"/>
    <property type="match status" value="2"/>
</dbReference>
<evidence type="ECO:0000256" key="15">
    <source>
        <dbReference type="ARBA" id="ARBA00023012"/>
    </source>
</evidence>
<evidence type="ECO:0000256" key="13">
    <source>
        <dbReference type="ARBA" id="ARBA00022989"/>
    </source>
</evidence>
<feature type="domain" description="Response regulatory" evidence="22">
    <location>
        <begin position="833"/>
        <end position="949"/>
    </location>
</feature>
<evidence type="ECO:0000256" key="1">
    <source>
        <dbReference type="ARBA" id="ARBA00000085"/>
    </source>
</evidence>
<evidence type="ECO:0000256" key="12">
    <source>
        <dbReference type="ARBA" id="ARBA00022824"/>
    </source>
</evidence>
<evidence type="ECO:0000256" key="19">
    <source>
        <dbReference type="SAM" id="Phobius"/>
    </source>
</evidence>
<keyword evidence="9 19" id="KW-0812">Transmembrane</keyword>
<dbReference type="PROSITE" id="PS50110">
    <property type="entry name" value="RESPONSE_REGULATORY"/>
    <property type="match status" value="1"/>
</dbReference>
<dbReference type="InterPro" id="IPR011006">
    <property type="entry name" value="CheY-like_superfamily"/>
</dbReference>
<keyword evidence="11" id="KW-0418">Kinase</keyword>
<dbReference type="Pfam" id="PF02518">
    <property type="entry name" value="HATPase_c"/>
    <property type="match status" value="1"/>
</dbReference>
<keyword evidence="10" id="KW-0936">Ethylene signaling pathway</keyword>
<dbReference type="InterPro" id="IPR029016">
    <property type="entry name" value="GAF-like_dom_sf"/>
</dbReference>
<evidence type="ECO:0000256" key="11">
    <source>
        <dbReference type="ARBA" id="ARBA00022777"/>
    </source>
</evidence>
<dbReference type="CDD" id="cd00082">
    <property type="entry name" value="HisKA"/>
    <property type="match status" value="1"/>
</dbReference>
<dbReference type="InterPro" id="IPR004358">
    <property type="entry name" value="Sig_transdc_His_kin-like_C"/>
</dbReference>
<evidence type="ECO:0000259" key="21">
    <source>
        <dbReference type="PROSITE" id="PS50109"/>
    </source>
</evidence>
<evidence type="ECO:0000256" key="14">
    <source>
        <dbReference type="ARBA" id="ARBA00023008"/>
    </source>
</evidence>
<comment type="caution">
    <text evidence="23">The sequence shown here is derived from an EMBL/GenBank/DDBJ whole genome shotgun (WGS) entry which is preliminary data.</text>
</comment>
<feature type="transmembrane region" description="Helical" evidence="19">
    <location>
        <begin position="61"/>
        <end position="84"/>
    </location>
</feature>
<dbReference type="SMART" id="SM00388">
    <property type="entry name" value="HisKA"/>
    <property type="match status" value="1"/>
</dbReference>
<dbReference type="RefSeq" id="WP_190447882.1">
    <property type="nucleotide sequence ID" value="NZ_JAMPLM010000005.1"/>
</dbReference>
<keyword evidence="13 19" id="KW-1133">Transmembrane helix</keyword>
<dbReference type="Pfam" id="PF01590">
    <property type="entry name" value="GAF"/>
    <property type="match status" value="2"/>
</dbReference>
<dbReference type="InterPro" id="IPR016132">
    <property type="entry name" value="Phyto_chromo_attachment"/>
</dbReference>
<dbReference type="SUPFAM" id="SSF55874">
    <property type="entry name" value="ATPase domain of HSP90 chaperone/DNA topoisomerase II/histidine kinase"/>
    <property type="match status" value="1"/>
</dbReference>
<evidence type="ECO:0000256" key="2">
    <source>
        <dbReference type="ARBA" id="ARBA00001935"/>
    </source>
</evidence>
<dbReference type="PROSITE" id="PS50046">
    <property type="entry name" value="PHYTOCHROME_2"/>
    <property type="match status" value="1"/>
</dbReference>
<comment type="cofactor">
    <cofactor evidence="2">
        <name>Cu cation</name>
        <dbReference type="ChEBI" id="CHEBI:23378"/>
    </cofactor>
</comment>
<dbReference type="Gene3D" id="3.30.565.10">
    <property type="entry name" value="Histidine kinase-like ATPase, C-terminal domain"/>
    <property type="match status" value="1"/>
</dbReference>
<dbReference type="PROSITE" id="PS50109">
    <property type="entry name" value="HIS_KIN"/>
    <property type="match status" value="1"/>
</dbReference>
<dbReference type="SMART" id="SM00065">
    <property type="entry name" value="GAF"/>
    <property type="match status" value="2"/>
</dbReference>
<feature type="modified residue" description="4-aspartylphosphate" evidence="18">
    <location>
        <position position="882"/>
    </location>
</feature>
<dbReference type="SMART" id="SM00387">
    <property type="entry name" value="HATPase_c"/>
    <property type="match status" value="1"/>
</dbReference>
<dbReference type="CDD" id="cd16922">
    <property type="entry name" value="HATPase_EvgS-ArcB-TorS-like"/>
    <property type="match status" value="1"/>
</dbReference>
<evidence type="ECO:0000256" key="8">
    <source>
        <dbReference type="ARBA" id="ARBA00022679"/>
    </source>
</evidence>
<keyword evidence="12" id="KW-0256">Endoplasmic reticulum</keyword>
<keyword evidence="15" id="KW-0902">Two-component regulatory system</keyword>
<gene>
    <name evidence="23" type="ORF">NDI38_08905</name>
</gene>
<evidence type="ECO:0000256" key="7">
    <source>
        <dbReference type="ARBA" id="ARBA00022553"/>
    </source>
</evidence>
<dbReference type="EC" id="2.7.13.3" evidence="6"/>
<dbReference type="Proteomes" id="UP001476950">
    <property type="component" value="Unassembled WGS sequence"/>
</dbReference>
<keyword evidence="14" id="KW-0186">Copper</keyword>
<organism evidence="23 24">
    <name type="scientific">Stenomitos frigidus AS-A4</name>
    <dbReference type="NCBI Taxonomy" id="2933935"/>
    <lineage>
        <taxon>Bacteria</taxon>
        <taxon>Bacillati</taxon>
        <taxon>Cyanobacteriota</taxon>
        <taxon>Cyanophyceae</taxon>
        <taxon>Leptolyngbyales</taxon>
        <taxon>Leptolyngbyaceae</taxon>
        <taxon>Stenomitos</taxon>
    </lineage>
</organism>
<sequence length="1062" mass="117859">MLEFLKNLLSPDGYMPHGQCYLWQTSLVGLHVVSDALIAIAYFSIPIMLVYFINKRKDIPFSFVFAMFGVFIVLCGTGHLLDIWTLWHPAYWLTGGVRALTALVSCYTALQLVNLLPQFLALKTPDALEALNQELQVEILERHRAEEVLRNIVTGTASATGKDFFPALVKHLAIALDVPHVIISEALGEPPEQLRVLAAWTDQPIGEHCTLTMAGNPCSVVVQGAQLCHYPDNLQQRFPNSAIVKAMQAESYLGMPLLGTSGRVIGNLCLLHTKPLAEDESKNALFKVFAARAAAELERQWLEQARKEAYEALEFRVEERTTELLDINTALEAEIQERIAAEAELQRMAERERVTTRIILRMRQSLDLDDVFSTTTVELRQAVRCDRALIYRFNSDWSGNVVAESVAADWKAIVPFRIDDPELAKIAIDQPNCVVKRLNGTESLIQDTYLQGNEGGRFRQKTGYCSVPDVYAAGFDPCYLELLETLQARAYVIVPIFCGSQLWGLLATYQNTAPRQWQDAEIRVVSQISSQLGVAVQQAELFAQTQQQSAALRQAKETADAASRAKSEFLANMSHELRTPLNAVLGFTQLMACDSSLTQTQQEHVRIINRSGAHLLKLINDVLEMSKIEAGRTALDVNRFNLHHLLHNLEDMLRLRAESKGLQLIFACSDTVPQDVIADEGKLQQVLLNLLGNSIKFAQQGSVTLRIYGSDEQQTTNSLPGAIASPEAQAMLLHFEVQDTGPGIAPNEQQKLFKPFEQTRAGLSASEGTGLGLAISQKFAHLMGGEITVTSELNQGSTFAFAIPINYVDAIATPVSPPLETIVGVAAGQPTYRLLIAEDNVTNRYLLSEMLHIPGFELKWADNGQEAIELCKQWQPHLIFMDWRMPVMDGVEATRRIKADAQIDQTVIIALTASAFEEQRQAFLGAGCDDFISKPFQRHLLFSKISQHLGIQYQHEAADRDQATLQREPCTPLKPEHLAQTNASKANSLKTVLATLPETWRVQLKRAALEGSDSRMFELLEQMPASQVALKESLIQLAENFQFDQILTLIALADAIGTGDLA</sequence>
<dbReference type="InterPro" id="IPR003661">
    <property type="entry name" value="HisK_dim/P_dom"/>
</dbReference>
<evidence type="ECO:0000259" key="22">
    <source>
        <dbReference type="PROSITE" id="PS50110"/>
    </source>
</evidence>
<proteinExistence type="inferred from homology"/>
<dbReference type="InterPro" id="IPR005467">
    <property type="entry name" value="His_kinase_dom"/>
</dbReference>
<evidence type="ECO:0000256" key="3">
    <source>
        <dbReference type="ARBA" id="ARBA00004477"/>
    </source>
</evidence>
<dbReference type="InterPro" id="IPR001789">
    <property type="entry name" value="Sig_transdc_resp-reg_receiver"/>
</dbReference>
<evidence type="ECO:0000313" key="23">
    <source>
        <dbReference type="EMBL" id="MEP1058556.1"/>
    </source>
</evidence>
<dbReference type="CDD" id="cd17546">
    <property type="entry name" value="REC_hyHK_CKI1_RcsC-like"/>
    <property type="match status" value="1"/>
</dbReference>
<feature type="domain" description="Phytochrome chromophore attachment site" evidence="20">
    <location>
        <begin position="367"/>
        <end position="531"/>
    </location>
</feature>
<dbReference type="Pfam" id="PF00512">
    <property type="entry name" value="HisKA"/>
    <property type="match status" value="1"/>
</dbReference>
<dbReference type="EMBL" id="JAMPLM010000005">
    <property type="protein sequence ID" value="MEP1058556.1"/>
    <property type="molecule type" value="Genomic_DNA"/>
</dbReference>
<evidence type="ECO:0000256" key="18">
    <source>
        <dbReference type="PROSITE-ProRule" id="PRU00169"/>
    </source>
</evidence>
<keyword evidence="16 19" id="KW-0472">Membrane</keyword>
<evidence type="ECO:0000256" key="16">
    <source>
        <dbReference type="ARBA" id="ARBA00023136"/>
    </source>
</evidence>
<dbReference type="InterPro" id="IPR003594">
    <property type="entry name" value="HATPase_dom"/>
</dbReference>
<dbReference type="SUPFAM" id="SSF47384">
    <property type="entry name" value="Homodimeric domain of signal transducing histidine kinase"/>
    <property type="match status" value="1"/>
</dbReference>
<dbReference type="InterPro" id="IPR036097">
    <property type="entry name" value="HisK_dim/P_sf"/>
</dbReference>
<dbReference type="Gene3D" id="3.30.450.40">
    <property type="match status" value="2"/>
</dbReference>
<accession>A0ABV0KH34</accession>
<comment type="similarity">
    <text evidence="4">In the N-terminal section; belongs to the phytochrome family.</text>
</comment>
<reference evidence="23 24" key="1">
    <citation type="submission" date="2022-04" db="EMBL/GenBank/DDBJ databases">
        <title>Positive selection, recombination, and allopatry shape intraspecific diversity of widespread and dominant cyanobacteria.</title>
        <authorList>
            <person name="Wei J."/>
            <person name="Shu W."/>
            <person name="Hu C."/>
        </authorList>
    </citation>
    <scope>NUCLEOTIDE SEQUENCE [LARGE SCALE GENOMIC DNA]</scope>
    <source>
        <strain evidence="23 24">AS-A4</strain>
    </source>
</reference>
<name>A0ABV0KH34_9CYAN</name>
<comment type="catalytic activity">
    <reaction evidence="1">
        <text>ATP + protein L-histidine = ADP + protein N-phospho-L-histidine.</text>
        <dbReference type="EC" id="2.7.13.3"/>
    </reaction>
</comment>
<evidence type="ECO:0000256" key="6">
    <source>
        <dbReference type="ARBA" id="ARBA00012438"/>
    </source>
</evidence>
<evidence type="ECO:0000256" key="10">
    <source>
        <dbReference type="ARBA" id="ARBA00022745"/>
    </source>
</evidence>
<evidence type="ECO:0000256" key="4">
    <source>
        <dbReference type="ARBA" id="ARBA00006402"/>
    </source>
</evidence>
<evidence type="ECO:0000256" key="5">
    <source>
        <dbReference type="ARBA" id="ARBA00009842"/>
    </source>
</evidence>
<evidence type="ECO:0000256" key="17">
    <source>
        <dbReference type="ARBA" id="ARBA00023157"/>
    </source>
</evidence>
<feature type="transmembrane region" description="Helical" evidence="19">
    <location>
        <begin position="36"/>
        <end position="54"/>
    </location>
</feature>
<dbReference type="SUPFAM" id="SSF52172">
    <property type="entry name" value="CheY-like"/>
    <property type="match status" value="1"/>
</dbReference>
<dbReference type="SMART" id="SM00448">
    <property type="entry name" value="REC"/>
    <property type="match status" value="1"/>
</dbReference>
<dbReference type="Pfam" id="PF00072">
    <property type="entry name" value="Response_reg"/>
    <property type="match status" value="1"/>
</dbReference>
<dbReference type="InterPro" id="IPR003018">
    <property type="entry name" value="GAF"/>
</dbReference>
<keyword evidence="8" id="KW-0808">Transferase</keyword>
<keyword evidence="24" id="KW-1185">Reference proteome</keyword>
<dbReference type="Gene3D" id="3.40.50.2300">
    <property type="match status" value="1"/>
</dbReference>
<dbReference type="InterPro" id="IPR058544">
    <property type="entry name" value="ETR1_N"/>
</dbReference>
<keyword evidence="17" id="KW-1015">Disulfide bond</keyword>
<evidence type="ECO:0000256" key="9">
    <source>
        <dbReference type="ARBA" id="ARBA00022692"/>
    </source>
</evidence>
<evidence type="ECO:0000259" key="20">
    <source>
        <dbReference type="PROSITE" id="PS50046"/>
    </source>
</evidence>